<feature type="non-terminal residue" evidence="1">
    <location>
        <position position="133"/>
    </location>
</feature>
<reference evidence="1 2" key="1">
    <citation type="submission" date="2019-03" db="EMBL/GenBank/DDBJ databases">
        <title>Single cell metagenomics reveals metabolic interactions within the superorganism composed of flagellate Streblomastix strix and complex community of Bacteroidetes bacteria on its surface.</title>
        <authorList>
            <person name="Treitli S.C."/>
            <person name="Kolisko M."/>
            <person name="Husnik F."/>
            <person name="Keeling P."/>
            <person name="Hampl V."/>
        </authorList>
    </citation>
    <scope>NUCLEOTIDE SEQUENCE [LARGE SCALE GENOMIC DNA]</scope>
    <source>
        <strain evidence="1">ST1C</strain>
    </source>
</reference>
<name>A0A5J4UVC7_9EUKA</name>
<dbReference type="OrthoDB" id="10500762at2759"/>
<evidence type="ECO:0000313" key="1">
    <source>
        <dbReference type="EMBL" id="KAA6373801.1"/>
    </source>
</evidence>
<comment type="caution">
    <text evidence="1">The sequence shown here is derived from an EMBL/GenBank/DDBJ whole genome shotgun (WGS) entry which is preliminary data.</text>
</comment>
<dbReference type="EMBL" id="SNRW01012457">
    <property type="protein sequence ID" value="KAA6373801.1"/>
    <property type="molecule type" value="Genomic_DNA"/>
</dbReference>
<organism evidence="1 2">
    <name type="scientific">Streblomastix strix</name>
    <dbReference type="NCBI Taxonomy" id="222440"/>
    <lineage>
        <taxon>Eukaryota</taxon>
        <taxon>Metamonada</taxon>
        <taxon>Preaxostyla</taxon>
        <taxon>Oxymonadida</taxon>
        <taxon>Streblomastigidae</taxon>
        <taxon>Streblomastix</taxon>
    </lineage>
</organism>
<protein>
    <submittedName>
        <fullName evidence="1">Uncharacterized protein</fullName>
    </submittedName>
</protein>
<gene>
    <name evidence="1" type="ORF">EZS28_030674</name>
</gene>
<accession>A0A5J4UVC7</accession>
<evidence type="ECO:0000313" key="2">
    <source>
        <dbReference type="Proteomes" id="UP000324800"/>
    </source>
</evidence>
<proteinExistence type="predicted"/>
<sequence length="133" mass="15208">MPKNTLDQKFFQLQLNASNLDLLFETIDEYEDALTTPRNTTNRRLNPRTDLISFLITLQCERNSNRALNFDGLDTQNYYTSVELSRAPIYEGATYSYYKVNTSGKRPHPPIFHTAQDTFWLLSPAAGGSCIYG</sequence>
<dbReference type="AlphaFoldDB" id="A0A5J4UVC7"/>
<dbReference type="Proteomes" id="UP000324800">
    <property type="component" value="Unassembled WGS sequence"/>
</dbReference>